<feature type="region of interest" description="Disordered" evidence="1">
    <location>
        <begin position="74"/>
        <end position="115"/>
    </location>
</feature>
<evidence type="ECO:0000313" key="3">
    <source>
        <dbReference type="Proteomes" id="UP000247702"/>
    </source>
</evidence>
<proteinExistence type="predicted"/>
<gene>
    <name evidence="2" type="ORF">RclHR1_05760005</name>
</gene>
<feature type="compositionally biased region" description="Basic and acidic residues" evidence="1">
    <location>
        <begin position="92"/>
        <end position="102"/>
    </location>
</feature>
<dbReference type="Proteomes" id="UP000247702">
    <property type="component" value="Unassembled WGS sequence"/>
</dbReference>
<sequence length="115" mass="13497">MSVKRQWKYQMVKVRIVFNTFVKTRIPLQRIGSLVPWEVNVKTALIAFFETYDDLKMALETRFHLDGKDYCWTRPQPIQPKKKNGKNSLAQELKKATEDRSSSVKRSSHNAKDPK</sequence>
<dbReference type="EMBL" id="BEXD01003955">
    <property type="protein sequence ID" value="GBC04587.1"/>
    <property type="molecule type" value="Genomic_DNA"/>
</dbReference>
<protein>
    <submittedName>
        <fullName evidence="2">Uncharacterized protein</fullName>
    </submittedName>
</protein>
<reference evidence="2 3" key="1">
    <citation type="submission" date="2017-11" db="EMBL/GenBank/DDBJ databases">
        <title>The genome of Rhizophagus clarus HR1 reveals common genetic basis of auxotrophy among arbuscular mycorrhizal fungi.</title>
        <authorList>
            <person name="Kobayashi Y."/>
        </authorList>
    </citation>
    <scope>NUCLEOTIDE SEQUENCE [LARGE SCALE GENOMIC DNA]</scope>
    <source>
        <strain evidence="2 3">HR1</strain>
    </source>
</reference>
<evidence type="ECO:0000313" key="2">
    <source>
        <dbReference type="EMBL" id="GBC04587.1"/>
    </source>
</evidence>
<accession>A0A2Z6SG94</accession>
<organism evidence="2 3">
    <name type="scientific">Rhizophagus clarus</name>
    <dbReference type="NCBI Taxonomy" id="94130"/>
    <lineage>
        <taxon>Eukaryota</taxon>
        <taxon>Fungi</taxon>
        <taxon>Fungi incertae sedis</taxon>
        <taxon>Mucoromycota</taxon>
        <taxon>Glomeromycotina</taxon>
        <taxon>Glomeromycetes</taxon>
        <taxon>Glomerales</taxon>
        <taxon>Glomeraceae</taxon>
        <taxon>Rhizophagus</taxon>
    </lineage>
</organism>
<keyword evidence="3" id="KW-1185">Reference proteome</keyword>
<dbReference type="AlphaFoldDB" id="A0A2Z6SG94"/>
<name>A0A2Z6SG94_9GLOM</name>
<comment type="caution">
    <text evidence="2">The sequence shown here is derived from an EMBL/GenBank/DDBJ whole genome shotgun (WGS) entry which is preliminary data.</text>
</comment>
<evidence type="ECO:0000256" key="1">
    <source>
        <dbReference type="SAM" id="MobiDB-lite"/>
    </source>
</evidence>